<dbReference type="EnsemblPlants" id="AET5Gv20799300.10">
    <property type="protein sequence ID" value="AET5Gv20799300.10"/>
    <property type="gene ID" value="AET5Gv20799300"/>
</dbReference>
<name>A0A453LJA7_AEGTS</name>
<sequence>LHCFWVYFALTAAAACWVFVGCFSSALIAANLASCLTAPYLMVCMISSTACDGHFLASSLHFPRPTTVSNHQVANFGGKVCPWLQVMALSPFLRSCH</sequence>
<keyword evidence="1" id="KW-1133">Transmembrane helix</keyword>
<keyword evidence="1" id="KW-0472">Membrane</keyword>
<dbReference type="AlphaFoldDB" id="A0A453LJA7"/>
<reference evidence="2" key="3">
    <citation type="journal article" date="2017" name="Nature">
        <title>Genome sequence of the progenitor of the wheat D genome Aegilops tauschii.</title>
        <authorList>
            <person name="Luo M.C."/>
            <person name="Gu Y.Q."/>
            <person name="Puiu D."/>
            <person name="Wang H."/>
            <person name="Twardziok S.O."/>
            <person name="Deal K.R."/>
            <person name="Huo N."/>
            <person name="Zhu T."/>
            <person name="Wang L."/>
            <person name="Wang Y."/>
            <person name="McGuire P.E."/>
            <person name="Liu S."/>
            <person name="Long H."/>
            <person name="Ramasamy R.K."/>
            <person name="Rodriguez J.C."/>
            <person name="Van S.L."/>
            <person name="Yuan L."/>
            <person name="Wang Z."/>
            <person name="Xia Z."/>
            <person name="Xiao L."/>
            <person name="Anderson O.D."/>
            <person name="Ouyang S."/>
            <person name="Liang Y."/>
            <person name="Zimin A.V."/>
            <person name="Pertea G."/>
            <person name="Qi P."/>
            <person name="Bennetzen J.L."/>
            <person name="Dai X."/>
            <person name="Dawson M.W."/>
            <person name="Muller H.G."/>
            <person name="Kugler K."/>
            <person name="Rivarola-Duarte L."/>
            <person name="Spannagl M."/>
            <person name="Mayer K.F.X."/>
            <person name="Lu F.H."/>
            <person name="Bevan M.W."/>
            <person name="Leroy P."/>
            <person name="Li P."/>
            <person name="You F.M."/>
            <person name="Sun Q."/>
            <person name="Liu Z."/>
            <person name="Lyons E."/>
            <person name="Wicker T."/>
            <person name="Salzberg S.L."/>
            <person name="Devos K.M."/>
            <person name="Dvorak J."/>
        </authorList>
    </citation>
    <scope>NUCLEOTIDE SEQUENCE [LARGE SCALE GENOMIC DNA]</scope>
    <source>
        <strain evidence="2">cv. AL8/78</strain>
    </source>
</reference>
<dbReference type="Proteomes" id="UP000015105">
    <property type="component" value="Chromosome 5D"/>
</dbReference>
<dbReference type="Gramene" id="AET5Gv20799300.10">
    <property type="protein sequence ID" value="AET5Gv20799300.10"/>
    <property type="gene ID" value="AET5Gv20799300"/>
</dbReference>
<reference evidence="3" key="1">
    <citation type="journal article" date="2014" name="Science">
        <title>Ancient hybridizations among the ancestral genomes of bread wheat.</title>
        <authorList>
            <consortium name="International Wheat Genome Sequencing Consortium,"/>
            <person name="Marcussen T."/>
            <person name="Sandve S.R."/>
            <person name="Heier L."/>
            <person name="Spannagl M."/>
            <person name="Pfeifer M."/>
            <person name="Jakobsen K.S."/>
            <person name="Wulff B.B."/>
            <person name="Steuernagel B."/>
            <person name="Mayer K.F."/>
            <person name="Olsen O.A."/>
        </authorList>
    </citation>
    <scope>NUCLEOTIDE SEQUENCE [LARGE SCALE GENOMIC DNA]</scope>
    <source>
        <strain evidence="3">cv. AL8/78</strain>
    </source>
</reference>
<organism evidence="2 3">
    <name type="scientific">Aegilops tauschii subsp. strangulata</name>
    <name type="common">Goatgrass</name>
    <dbReference type="NCBI Taxonomy" id="200361"/>
    <lineage>
        <taxon>Eukaryota</taxon>
        <taxon>Viridiplantae</taxon>
        <taxon>Streptophyta</taxon>
        <taxon>Embryophyta</taxon>
        <taxon>Tracheophyta</taxon>
        <taxon>Spermatophyta</taxon>
        <taxon>Magnoliopsida</taxon>
        <taxon>Liliopsida</taxon>
        <taxon>Poales</taxon>
        <taxon>Poaceae</taxon>
        <taxon>BOP clade</taxon>
        <taxon>Pooideae</taxon>
        <taxon>Triticodae</taxon>
        <taxon>Triticeae</taxon>
        <taxon>Triticinae</taxon>
        <taxon>Aegilops</taxon>
    </lineage>
</organism>
<reference evidence="2" key="4">
    <citation type="submission" date="2019-03" db="UniProtKB">
        <authorList>
            <consortium name="EnsemblPlants"/>
        </authorList>
    </citation>
    <scope>IDENTIFICATION</scope>
</reference>
<proteinExistence type="predicted"/>
<evidence type="ECO:0000313" key="2">
    <source>
        <dbReference type="EnsemblPlants" id="AET5Gv20799300.10"/>
    </source>
</evidence>
<feature type="transmembrane region" description="Helical" evidence="1">
    <location>
        <begin position="6"/>
        <end position="32"/>
    </location>
</feature>
<keyword evidence="1" id="KW-0812">Transmembrane</keyword>
<evidence type="ECO:0000313" key="3">
    <source>
        <dbReference type="Proteomes" id="UP000015105"/>
    </source>
</evidence>
<protein>
    <submittedName>
        <fullName evidence="2">Uncharacterized protein</fullName>
    </submittedName>
</protein>
<reference evidence="3" key="2">
    <citation type="journal article" date="2017" name="Nat. Plants">
        <title>The Aegilops tauschii genome reveals multiple impacts of transposons.</title>
        <authorList>
            <person name="Zhao G."/>
            <person name="Zou C."/>
            <person name="Li K."/>
            <person name="Wang K."/>
            <person name="Li T."/>
            <person name="Gao L."/>
            <person name="Zhang X."/>
            <person name="Wang H."/>
            <person name="Yang Z."/>
            <person name="Liu X."/>
            <person name="Jiang W."/>
            <person name="Mao L."/>
            <person name="Kong X."/>
            <person name="Jiao Y."/>
            <person name="Jia J."/>
        </authorList>
    </citation>
    <scope>NUCLEOTIDE SEQUENCE [LARGE SCALE GENOMIC DNA]</scope>
    <source>
        <strain evidence="3">cv. AL8/78</strain>
    </source>
</reference>
<reference evidence="2" key="5">
    <citation type="journal article" date="2021" name="G3 (Bethesda)">
        <title>Aegilops tauschii genome assembly Aet v5.0 features greater sequence contiguity and improved annotation.</title>
        <authorList>
            <person name="Wang L."/>
            <person name="Zhu T."/>
            <person name="Rodriguez J.C."/>
            <person name="Deal K.R."/>
            <person name="Dubcovsky J."/>
            <person name="McGuire P.E."/>
            <person name="Lux T."/>
            <person name="Spannagl M."/>
            <person name="Mayer K.F.X."/>
            <person name="Baldrich P."/>
            <person name="Meyers B.C."/>
            <person name="Huo N."/>
            <person name="Gu Y.Q."/>
            <person name="Zhou H."/>
            <person name="Devos K.M."/>
            <person name="Bennetzen J.L."/>
            <person name="Unver T."/>
            <person name="Budak H."/>
            <person name="Gulick P.J."/>
            <person name="Galiba G."/>
            <person name="Kalapos B."/>
            <person name="Nelson D.R."/>
            <person name="Li P."/>
            <person name="You F.M."/>
            <person name="Luo M.C."/>
            <person name="Dvorak J."/>
        </authorList>
    </citation>
    <scope>NUCLEOTIDE SEQUENCE [LARGE SCALE GENOMIC DNA]</scope>
    <source>
        <strain evidence="2">cv. AL8/78</strain>
    </source>
</reference>
<evidence type="ECO:0000256" key="1">
    <source>
        <dbReference type="SAM" id="Phobius"/>
    </source>
</evidence>
<keyword evidence="3" id="KW-1185">Reference proteome</keyword>
<accession>A0A453LJA7</accession>